<gene>
    <name evidence="7" type="ORF">EJ571_05270</name>
</gene>
<dbReference type="GO" id="GO:0006310">
    <property type="term" value="P:DNA recombination"/>
    <property type="evidence" value="ECO:0007669"/>
    <property type="project" value="UniProtKB-KW"/>
</dbReference>
<dbReference type="AlphaFoldDB" id="A0A4V3A6I5"/>
<dbReference type="InterPro" id="IPR013762">
    <property type="entry name" value="Integrase-like_cat_sf"/>
</dbReference>
<dbReference type="InterPro" id="IPR044068">
    <property type="entry name" value="CB"/>
</dbReference>
<dbReference type="InterPro" id="IPR011010">
    <property type="entry name" value="DNA_brk_join_enz"/>
</dbReference>
<dbReference type="Gene3D" id="1.10.150.130">
    <property type="match status" value="1"/>
</dbReference>
<sequence>MADPQRRKPGVALEDLWFYTRGQQAGEKKPRHGRGKRWRVTVIGLDGERETEAFDRKVDAETYRDAATTRLTTGTYVTEKAGLVTVADVYAEYLSHQKPGGTRARRESAWRTWVAPKWSNRTVRDVQRSGVKAWMVEMQDKGAKPTTIESAMEVLRGILQVAVDDKRLAENVARNHKLPARTDPPKVYLCHEQAWVLAGVIDKRYRTLVLFLVYTGLRFGEAAALTVQDVDFLRRQVYVRQQVSEVEGKLNWTPTKGKQRRHVPVPKFLIEPLSVQCKGKKRADQVFTAPEGGVLRLNTWRDRIWNPCVKSLREVDEQGVTHTDFPDATPHDLRHTAASLAVQAGANVKALQIMLGHKSATLTLDTYAELFPEDLEQVAATLHAAVESMGRVGSG</sequence>
<keyword evidence="2 4" id="KW-0238">DNA-binding</keyword>
<evidence type="ECO:0000259" key="5">
    <source>
        <dbReference type="PROSITE" id="PS51898"/>
    </source>
</evidence>
<evidence type="ECO:0000256" key="2">
    <source>
        <dbReference type="ARBA" id="ARBA00023125"/>
    </source>
</evidence>
<dbReference type="PANTHER" id="PTHR30349">
    <property type="entry name" value="PHAGE INTEGRASE-RELATED"/>
    <property type="match status" value="1"/>
</dbReference>
<dbReference type="InterPro" id="IPR010998">
    <property type="entry name" value="Integrase_recombinase_N"/>
</dbReference>
<proteinExistence type="inferred from homology"/>
<feature type="domain" description="Core-binding (CB)" evidence="6">
    <location>
        <begin position="84"/>
        <end position="163"/>
    </location>
</feature>
<dbReference type="GO" id="GO:0003677">
    <property type="term" value="F:DNA binding"/>
    <property type="evidence" value="ECO:0007669"/>
    <property type="project" value="UniProtKB-UniRule"/>
</dbReference>
<comment type="caution">
    <text evidence="7">The sequence shown here is derived from an EMBL/GenBank/DDBJ whole genome shotgun (WGS) entry which is preliminary data.</text>
</comment>
<keyword evidence="3" id="KW-0233">DNA recombination</keyword>
<dbReference type="Pfam" id="PF00589">
    <property type="entry name" value="Phage_integrase"/>
    <property type="match status" value="1"/>
</dbReference>
<dbReference type="EMBL" id="RXLR01000010">
    <property type="protein sequence ID" value="TDH23679.1"/>
    <property type="molecule type" value="Genomic_DNA"/>
</dbReference>
<dbReference type="PROSITE" id="PS51900">
    <property type="entry name" value="CB"/>
    <property type="match status" value="1"/>
</dbReference>
<dbReference type="InterPro" id="IPR050090">
    <property type="entry name" value="Tyrosine_recombinase_XerCD"/>
</dbReference>
<reference evidence="7 8" key="1">
    <citation type="journal article" date="2019" name="Sci. Rep.">
        <title>Extended insight into the Mycobacterium chelonae-abscessus complex through whole genome sequencing of Mycobacterium salmoniphilum outbreak and Mycobacterium salmoniphilum-like strains.</title>
        <authorList>
            <person name="Behra P.R.K."/>
            <person name="Das S."/>
            <person name="Pettersson B.M.F."/>
            <person name="Shirreff L."/>
            <person name="DuCote T."/>
            <person name="Jacobsson K.G."/>
            <person name="Ennis D.G."/>
            <person name="Kirsebom L.A."/>
        </authorList>
    </citation>
    <scope>NUCLEOTIDE SEQUENCE [LARGE SCALE GENOMIC DNA]</scope>
    <source>
        <strain evidence="7 8">DSM 45524</strain>
    </source>
</reference>
<accession>A0A4V3A6I5</accession>
<dbReference type="GO" id="GO:0015074">
    <property type="term" value="P:DNA integration"/>
    <property type="evidence" value="ECO:0007669"/>
    <property type="project" value="InterPro"/>
</dbReference>
<dbReference type="PANTHER" id="PTHR30349:SF64">
    <property type="entry name" value="PROPHAGE INTEGRASE INTD-RELATED"/>
    <property type="match status" value="1"/>
</dbReference>
<evidence type="ECO:0000313" key="8">
    <source>
        <dbReference type="Proteomes" id="UP000295627"/>
    </source>
</evidence>
<evidence type="ECO:0000256" key="4">
    <source>
        <dbReference type="PROSITE-ProRule" id="PRU01248"/>
    </source>
</evidence>
<dbReference type="RefSeq" id="WP_078334767.1">
    <property type="nucleotide sequence ID" value="NZ_MAFQ01000008.1"/>
</dbReference>
<dbReference type="CDD" id="cd01189">
    <property type="entry name" value="INT_ICEBs1_C_like"/>
    <property type="match status" value="1"/>
</dbReference>
<protein>
    <submittedName>
        <fullName evidence="7">Site-specific integrase</fullName>
    </submittedName>
</protein>
<name>A0A4V3A6I5_9MYCO</name>
<dbReference type="Proteomes" id="UP000295627">
    <property type="component" value="Unassembled WGS sequence"/>
</dbReference>
<dbReference type="PROSITE" id="PS51898">
    <property type="entry name" value="TYR_RECOMBINASE"/>
    <property type="match status" value="1"/>
</dbReference>
<comment type="similarity">
    <text evidence="1">Belongs to the 'phage' integrase family.</text>
</comment>
<organism evidence="7 8">
    <name type="scientific">Mycobacteroides franklinii</name>
    <dbReference type="NCBI Taxonomy" id="948102"/>
    <lineage>
        <taxon>Bacteria</taxon>
        <taxon>Bacillati</taxon>
        <taxon>Actinomycetota</taxon>
        <taxon>Actinomycetes</taxon>
        <taxon>Mycobacteriales</taxon>
        <taxon>Mycobacteriaceae</taxon>
        <taxon>Mycobacteroides</taxon>
    </lineage>
</organism>
<dbReference type="Gene3D" id="1.10.443.10">
    <property type="entry name" value="Intergrase catalytic core"/>
    <property type="match status" value="1"/>
</dbReference>
<evidence type="ECO:0000313" key="7">
    <source>
        <dbReference type="EMBL" id="TDH23679.1"/>
    </source>
</evidence>
<evidence type="ECO:0000259" key="6">
    <source>
        <dbReference type="PROSITE" id="PS51900"/>
    </source>
</evidence>
<evidence type="ECO:0000256" key="3">
    <source>
        <dbReference type="ARBA" id="ARBA00023172"/>
    </source>
</evidence>
<dbReference type="SUPFAM" id="SSF56349">
    <property type="entry name" value="DNA breaking-rejoining enzymes"/>
    <property type="match status" value="1"/>
</dbReference>
<feature type="domain" description="Tyr recombinase" evidence="5">
    <location>
        <begin position="184"/>
        <end position="380"/>
    </location>
</feature>
<evidence type="ECO:0000256" key="1">
    <source>
        <dbReference type="ARBA" id="ARBA00008857"/>
    </source>
</evidence>
<dbReference type="InterPro" id="IPR002104">
    <property type="entry name" value="Integrase_catalytic"/>
</dbReference>